<name>A0A0F7W0D7_STRLW</name>
<sequence>MSTAMDDTFIPLPWSLRTATVPTLPGSSLRWADTLRTLLERLARLSEAADVLDDVAKLLEVRRETARRTLSGLARAGVLRRAGASFAPSEAARRWQTEGDPAVLIGTLHTHVRYVGELMETLIRQPAGHEELRRDAGERFALPWDSAGPVRDRTNWLRALRLADLFDGRVHLTAEGKRAQSLLVPGTAPVEGEEPAELPEPPAAVAALLAGLDTRALENRARAAALYVPGGQEGDGRLEALRLLTEAAMPRLTDDAFTRLVLDEFPGTSRVSSARTARDTVKQLGLVRRVSSTAWAATEAGADWVATDQAVDLARIVHAHVFYFAEILHDLDGCAPPTAAGLAERAAARTGAGGRTPTPAAVKARLDLLLACGLVTKTTHTAYAVTALGRAFRDTVPCLPAPEPARSAAAAVPGPASPARAGRAEALASELEAAALHGGDHERLERAAVEALGHLGMPGEWIGGTGHADGRVRHGVGARSRVLAVEAKASSSGRVTEQHLYGLPEHRAEIGADITLLIGPGFDRRLLRAADDDPAIAVVLTGLLAEAVRAQELTPLTPPELEPLVDPGLRADQRADHLRRAWQAQRDRARLERILVDILIKEAEDPLQEGGWLDVAAVRRELRGSGVRATETEVTDALAFLACPRVAVVERSGHGYRAVAAADTARQRMSGLGRQWDVSPAA</sequence>
<evidence type="ECO:0000313" key="1">
    <source>
        <dbReference type="EMBL" id="CQR65425.1"/>
    </source>
</evidence>
<proteinExistence type="predicted"/>
<dbReference type="Proteomes" id="UP000035016">
    <property type="component" value="Chromosome Chromosome"/>
</dbReference>
<reference evidence="1 2" key="1">
    <citation type="submission" date="2015-02" db="EMBL/GenBank/DDBJ databases">
        <authorList>
            <person name="Gomez-Escribano P.J."/>
        </authorList>
    </citation>
    <scope>NUCLEOTIDE SEQUENCE [LARGE SCALE GENOMIC DNA]</scope>
    <source>
        <strain evidence="2">C34 (DSM 42122 / NRRL B-24963)</strain>
    </source>
</reference>
<dbReference type="KEGG" id="sle:sle_59690"/>
<organism evidence="1 2">
    <name type="scientific">Streptomyces leeuwenhoekii</name>
    <dbReference type="NCBI Taxonomy" id="1437453"/>
    <lineage>
        <taxon>Bacteria</taxon>
        <taxon>Bacillati</taxon>
        <taxon>Actinomycetota</taxon>
        <taxon>Actinomycetes</taxon>
        <taxon>Kitasatosporales</taxon>
        <taxon>Streptomycetaceae</taxon>
        <taxon>Streptomyces</taxon>
    </lineage>
</organism>
<evidence type="ECO:0000313" key="2">
    <source>
        <dbReference type="Proteomes" id="UP000035016"/>
    </source>
</evidence>
<dbReference type="EMBL" id="LN831790">
    <property type="protein sequence ID" value="CQR65425.1"/>
    <property type="molecule type" value="Genomic_DNA"/>
</dbReference>
<accession>A0A0F7W0D7</accession>
<gene>
    <name evidence="1" type="primary">sle_59690</name>
</gene>
<dbReference type="AlphaFoldDB" id="A0A0F7W0D7"/>
<protein>
    <submittedName>
        <fullName evidence="1">Uncharacterized protein</fullName>
    </submittedName>
</protein>